<feature type="compositionally biased region" description="Low complexity" evidence="1">
    <location>
        <begin position="263"/>
        <end position="274"/>
    </location>
</feature>
<feature type="compositionally biased region" description="Polar residues" evidence="1">
    <location>
        <begin position="546"/>
        <end position="565"/>
    </location>
</feature>
<dbReference type="Proteomes" id="UP000504629">
    <property type="component" value="Unplaced"/>
</dbReference>
<proteinExistence type="predicted"/>
<feature type="region of interest" description="Disordered" evidence="1">
    <location>
        <begin position="639"/>
        <end position="799"/>
    </location>
</feature>
<feature type="compositionally biased region" description="Polar residues" evidence="1">
    <location>
        <begin position="450"/>
        <end position="462"/>
    </location>
</feature>
<evidence type="ECO:0000313" key="3">
    <source>
        <dbReference type="RefSeq" id="XP_028027392.1"/>
    </source>
</evidence>
<dbReference type="AlphaFoldDB" id="A0A6J2JEA7"/>
<keyword evidence="2" id="KW-1185">Reference proteome</keyword>
<feature type="compositionally biased region" description="Basic and acidic residues" evidence="1">
    <location>
        <begin position="151"/>
        <end position="174"/>
    </location>
</feature>
<feature type="region of interest" description="Disordered" evidence="1">
    <location>
        <begin position="41"/>
        <end position="416"/>
    </location>
</feature>
<feature type="compositionally biased region" description="Basic and acidic residues" evidence="1">
    <location>
        <begin position="379"/>
        <end position="390"/>
    </location>
</feature>
<gene>
    <name evidence="3" type="primary">LOC114240913</name>
</gene>
<name>A0A6J2JEA7_BOMMA</name>
<protein>
    <submittedName>
        <fullName evidence="3">Inner centromere protein A</fullName>
    </submittedName>
</protein>
<reference evidence="3" key="1">
    <citation type="submission" date="2025-08" db="UniProtKB">
        <authorList>
            <consortium name="RefSeq"/>
        </authorList>
    </citation>
    <scope>IDENTIFICATION</scope>
    <source>
        <tissue evidence="3">Silk gland</tissue>
    </source>
</reference>
<evidence type="ECO:0000256" key="1">
    <source>
        <dbReference type="SAM" id="MobiDB-lite"/>
    </source>
</evidence>
<feature type="region of interest" description="Disordered" evidence="1">
    <location>
        <begin position="546"/>
        <end position="619"/>
    </location>
</feature>
<dbReference type="RefSeq" id="XP_028027392.1">
    <property type="nucleotide sequence ID" value="XM_028171591.1"/>
</dbReference>
<feature type="compositionally biased region" description="Basic and acidic residues" evidence="1">
    <location>
        <begin position="71"/>
        <end position="87"/>
    </location>
</feature>
<feature type="compositionally biased region" description="Polar residues" evidence="1">
    <location>
        <begin position="88"/>
        <end position="105"/>
    </location>
</feature>
<organism evidence="2 3">
    <name type="scientific">Bombyx mandarina</name>
    <name type="common">Wild silk moth</name>
    <name type="synonym">Wild silkworm</name>
    <dbReference type="NCBI Taxonomy" id="7092"/>
    <lineage>
        <taxon>Eukaryota</taxon>
        <taxon>Metazoa</taxon>
        <taxon>Ecdysozoa</taxon>
        <taxon>Arthropoda</taxon>
        <taxon>Hexapoda</taxon>
        <taxon>Insecta</taxon>
        <taxon>Pterygota</taxon>
        <taxon>Neoptera</taxon>
        <taxon>Endopterygota</taxon>
        <taxon>Lepidoptera</taxon>
        <taxon>Glossata</taxon>
        <taxon>Ditrysia</taxon>
        <taxon>Bombycoidea</taxon>
        <taxon>Bombycidae</taxon>
        <taxon>Bombycinae</taxon>
        <taxon>Bombyx</taxon>
    </lineage>
</organism>
<feature type="compositionally biased region" description="Polar residues" evidence="1">
    <location>
        <begin position="404"/>
        <end position="416"/>
    </location>
</feature>
<feature type="compositionally biased region" description="Polar residues" evidence="1">
    <location>
        <begin position="133"/>
        <end position="149"/>
    </location>
</feature>
<feature type="region of interest" description="Disordered" evidence="1">
    <location>
        <begin position="434"/>
        <end position="462"/>
    </location>
</feature>
<dbReference type="KEGG" id="bman:114240913"/>
<feature type="compositionally biased region" description="Basic and acidic residues" evidence="1">
    <location>
        <begin position="41"/>
        <end position="56"/>
    </location>
</feature>
<feature type="compositionally biased region" description="Basic and acidic residues" evidence="1">
    <location>
        <begin position="672"/>
        <end position="711"/>
    </location>
</feature>
<feature type="compositionally biased region" description="Basic and acidic residues" evidence="1">
    <location>
        <begin position="732"/>
        <end position="799"/>
    </location>
</feature>
<dbReference type="CTD" id="3619"/>
<accession>A0A6J2JEA7</accession>
<feature type="compositionally biased region" description="Low complexity" evidence="1">
    <location>
        <begin position="712"/>
        <end position="731"/>
    </location>
</feature>
<dbReference type="GeneID" id="114240913"/>
<feature type="compositionally biased region" description="Basic and acidic residues" evidence="1">
    <location>
        <begin position="601"/>
        <end position="617"/>
    </location>
</feature>
<sequence length="946" mass="107018">MSVFNELLPKICEISKTIRKNFNDDLKVAFERLDKFEEEFQKGRTKAREKIAKDKNQGPILQIINEDEDELVKHPSETNEKPSDKSNTDTTSRSSIESNSDNTQRGSKKRNKNEVDGLFSPEQDKRLKRNASVKAQSIISKQVNVNLTQKLRRENSSAKNDKQNQPKDDDKENEPISNIQIKQEKISLPPESMETESLPSDIEIKQENDFAMPPPVAPVPKLRKAVTKEKSRDEGSSSDEGTQYRTTRNKKQADMMPPPVVPSARSTRASSRATRNIETEDSSADSRTKRTRTKKKASEAVAVELEKNDLTHNNSNSRRMRNNETEEAPVEGRPKRTRAKKKASELVAAEPPQNEPTQETLPASPAEKPRPKRTRRLQKAAEKDTPKIEESTPELISPKEERLSQPNEIQSPILQKSKIVTANKTNNTEQTIEINNTQDTDAADTHQDGGLTQNGGQEATSQDVLDETKVILAPNATFNLKEMDKTMVLPNGVYNHAPVTPKNVVQMNETVVLERRASQTAPPGKEQNLILDATVVLDKGTKVNMTEDNSLLTDDSDVPETSTPPRQELPAAQPKSAVKEKVQQFEELASRVTRTKTRAMAKKEERPEDHTPPDRKAKAALSADTLSKMNSMIFNGKLPQVSSSASKPRPVTATSAKPLLPASTSKLSAVSRAREAAEESIRSEKEDARKKKEAMLEAKREMQKRKREEKMAAAAAARSAAELSRARAVQDAARERAQRQALADKERRERVKEVERKKQELARKVAETEERRKAEEQARQQRLAEEQRRAEAARKKQLEEAAAMEKEAAMMAKEIEKRQKEYIEKKKMKQRMEEKMHTPLKMQGTPSHTYPMEPVYMQDGFQYLNSDEDEPSNHGHVPEWSTSKARRLQLYVQTQLSQSHIDKLFSVRVHSPDLREIFPNIDRSRLKRTSSAVWRTPPNRLPAVHE</sequence>
<dbReference type="OrthoDB" id="6123at2759"/>
<evidence type="ECO:0000313" key="2">
    <source>
        <dbReference type="Proteomes" id="UP000504629"/>
    </source>
</evidence>
<feature type="compositionally biased region" description="Basic and acidic residues" evidence="1">
    <location>
        <begin position="226"/>
        <end position="235"/>
    </location>
</feature>